<name>A0ACC2ZRN2_9EURO</name>
<keyword evidence="2" id="KW-1185">Reference proteome</keyword>
<accession>A0ACC2ZRN2</accession>
<evidence type="ECO:0000313" key="1">
    <source>
        <dbReference type="EMBL" id="KAJ9650235.1"/>
    </source>
</evidence>
<reference evidence="1" key="1">
    <citation type="submission" date="2022-10" db="EMBL/GenBank/DDBJ databases">
        <title>Culturing micro-colonial fungi from biological soil crusts in the Mojave desert and describing Neophaeococcomyces mojavensis, and introducing the new genera and species Taxawa tesnikishii.</title>
        <authorList>
            <person name="Kurbessoian T."/>
            <person name="Stajich J.E."/>
        </authorList>
    </citation>
    <scope>NUCLEOTIDE SEQUENCE</scope>
    <source>
        <strain evidence="1">JES_112</strain>
    </source>
</reference>
<proteinExistence type="predicted"/>
<dbReference type="Proteomes" id="UP001172386">
    <property type="component" value="Unassembled WGS sequence"/>
</dbReference>
<evidence type="ECO:0000313" key="2">
    <source>
        <dbReference type="Proteomes" id="UP001172386"/>
    </source>
</evidence>
<comment type="caution">
    <text evidence="1">The sequence shown here is derived from an EMBL/GenBank/DDBJ whole genome shotgun (WGS) entry which is preliminary data.</text>
</comment>
<sequence>MQQDSRRTTIVPLQKRSSIDTLAEKVGVLDLEDEVDVAQNPLPVQMPGKRKVHQRSGRVGLGETVTNSERRRVKKRDTLPQEWQHIQGPLMSVPEEVMQEALPEKTESRPRPRPRPSQSQQRQRHGQPNVKASWGCCFRADADNYNDDGPPVRRREKREYRYEQRNPRPQSYHSSSHRPNASTGTKPPVTQLPLMQQRPSQTWQPQSQPHTPTRPPPQRLTTASSTSPPHAQTQSLLSLIPSNLDPTTTSLLLSELSKPLPADDEPGYIYIFWLTPTSDPAKPDDDIASTLLDDDSLSYQNDLALYPSLPDLSPSRTRRPSTSDVSPRRRKHESTQQALQRFASIKKTNSASKILLKIGRAQNVHRRMTQWTKQCNQNITLVRYYPPPTSATDPVSPGGIKVPHVVRVERLIHIELRGLGMGKKDIEKCLECGREHREWFEVPATKEGLRIVDGTVRRQAPGALPAPHHVHSGAIHRTVPPLPVFAAATVLLCLRNGSALLLLLARLAFPLYVVLQDLLVAAVDGVGVLIKHHRLTVRRRAQGVLGDFDDAHFGFGEWLDFERSMGQVGSGLVRSGPVVSGQVRSGQFV</sequence>
<gene>
    <name evidence="1" type="ORF">H2198_010447</name>
</gene>
<organism evidence="1 2">
    <name type="scientific">Neophaeococcomyces mojaviensis</name>
    <dbReference type="NCBI Taxonomy" id="3383035"/>
    <lineage>
        <taxon>Eukaryota</taxon>
        <taxon>Fungi</taxon>
        <taxon>Dikarya</taxon>
        <taxon>Ascomycota</taxon>
        <taxon>Pezizomycotina</taxon>
        <taxon>Eurotiomycetes</taxon>
        <taxon>Chaetothyriomycetidae</taxon>
        <taxon>Chaetothyriales</taxon>
        <taxon>Chaetothyriales incertae sedis</taxon>
        <taxon>Neophaeococcomyces</taxon>
    </lineage>
</organism>
<protein>
    <submittedName>
        <fullName evidence="1">Uncharacterized protein</fullName>
    </submittedName>
</protein>
<dbReference type="EMBL" id="JAPDRQ010000366">
    <property type="protein sequence ID" value="KAJ9650235.1"/>
    <property type="molecule type" value="Genomic_DNA"/>
</dbReference>